<organism evidence="2 3">
    <name type="scientific">Myotis myotis</name>
    <name type="common">Greater mouse-eared bat</name>
    <name type="synonym">Vespertilio myotis</name>
    <dbReference type="NCBI Taxonomy" id="51298"/>
    <lineage>
        <taxon>Eukaryota</taxon>
        <taxon>Metazoa</taxon>
        <taxon>Chordata</taxon>
        <taxon>Craniata</taxon>
        <taxon>Vertebrata</taxon>
        <taxon>Euteleostomi</taxon>
        <taxon>Mammalia</taxon>
        <taxon>Eutheria</taxon>
        <taxon>Laurasiatheria</taxon>
        <taxon>Chiroptera</taxon>
        <taxon>Yangochiroptera</taxon>
        <taxon>Vespertilionidae</taxon>
        <taxon>Myotis</taxon>
    </lineage>
</organism>
<feature type="compositionally biased region" description="Low complexity" evidence="1">
    <location>
        <begin position="65"/>
        <end position="92"/>
    </location>
</feature>
<keyword evidence="3" id="KW-1185">Reference proteome</keyword>
<evidence type="ECO:0000313" key="2">
    <source>
        <dbReference type="EMBL" id="KAF6275455.1"/>
    </source>
</evidence>
<gene>
    <name evidence="2" type="ORF">mMyoMyo1_010313</name>
</gene>
<proteinExistence type="predicted"/>
<reference evidence="2 3" key="1">
    <citation type="journal article" date="2020" name="Nature">
        <title>Six reference-quality genomes reveal evolution of bat adaptations.</title>
        <authorList>
            <person name="Jebb D."/>
            <person name="Huang Z."/>
            <person name="Pippel M."/>
            <person name="Hughes G.M."/>
            <person name="Lavrichenko K."/>
            <person name="Devanna P."/>
            <person name="Winkler S."/>
            <person name="Jermiin L.S."/>
            <person name="Skirmuntt E.C."/>
            <person name="Katzourakis A."/>
            <person name="Burkitt-Gray L."/>
            <person name="Ray D.A."/>
            <person name="Sullivan K.A.M."/>
            <person name="Roscito J.G."/>
            <person name="Kirilenko B.M."/>
            <person name="Davalos L.M."/>
            <person name="Corthals A.P."/>
            <person name="Power M.L."/>
            <person name="Jones G."/>
            <person name="Ransome R.D."/>
            <person name="Dechmann D.K.N."/>
            <person name="Locatelli A.G."/>
            <person name="Puechmaille S.J."/>
            <person name="Fedrigo O."/>
            <person name="Jarvis E.D."/>
            <person name="Hiller M."/>
            <person name="Vernes S.C."/>
            <person name="Myers E.W."/>
            <person name="Teeling E.C."/>
        </authorList>
    </citation>
    <scope>NUCLEOTIDE SEQUENCE [LARGE SCALE GENOMIC DNA]</scope>
    <source>
        <strain evidence="2">MMyoMyo1</strain>
        <tissue evidence="2">Flight muscle</tissue>
    </source>
</reference>
<feature type="region of interest" description="Disordered" evidence="1">
    <location>
        <begin position="1"/>
        <end position="23"/>
    </location>
</feature>
<accession>A0A7J7RHK3</accession>
<sequence>MCKHGGAGLGTMTWPNTGPAVPAQTSLTRRAFPGRSVDRNHCTDSAGLHPEAGLAGKHTLAHWWGPGQQGPLGPCHAIPAGAASSMAPPSYAGVRPRGLPSAPNSRQEDNKASRSQDEKMKQVLGTLTSMPLKGLLKQEPRLRFFQEED</sequence>
<name>A0A7J7RHK3_MYOMY</name>
<evidence type="ECO:0000313" key="3">
    <source>
        <dbReference type="Proteomes" id="UP000527355"/>
    </source>
</evidence>
<comment type="caution">
    <text evidence="2">The sequence shown here is derived from an EMBL/GenBank/DDBJ whole genome shotgun (WGS) entry which is preliminary data.</text>
</comment>
<protein>
    <submittedName>
        <fullName evidence="2">Uncharacterized protein</fullName>
    </submittedName>
</protein>
<feature type="compositionally biased region" description="Basic and acidic residues" evidence="1">
    <location>
        <begin position="106"/>
        <end position="121"/>
    </location>
</feature>
<dbReference type="EMBL" id="JABWUV010000027">
    <property type="protein sequence ID" value="KAF6275455.1"/>
    <property type="molecule type" value="Genomic_DNA"/>
</dbReference>
<dbReference type="AlphaFoldDB" id="A0A7J7RHK3"/>
<feature type="region of interest" description="Disordered" evidence="1">
    <location>
        <begin position="65"/>
        <end position="125"/>
    </location>
</feature>
<evidence type="ECO:0000256" key="1">
    <source>
        <dbReference type="SAM" id="MobiDB-lite"/>
    </source>
</evidence>
<dbReference type="Proteomes" id="UP000527355">
    <property type="component" value="Unassembled WGS sequence"/>
</dbReference>